<comment type="caution">
    <text evidence="2">The sequence shown here is derived from an EMBL/GenBank/DDBJ whole genome shotgun (WGS) entry which is preliminary data.</text>
</comment>
<feature type="transmembrane region" description="Helical" evidence="1">
    <location>
        <begin position="240"/>
        <end position="264"/>
    </location>
</feature>
<keyword evidence="1" id="KW-0472">Membrane</keyword>
<organism evidence="2 3">
    <name type="scientific">Lasiosphaeris hirsuta</name>
    <dbReference type="NCBI Taxonomy" id="260670"/>
    <lineage>
        <taxon>Eukaryota</taxon>
        <taxon>Fungi</taxon>
        <taxon>Dikarya</taxon>
        <taxon>Ascomycota</taxon>
        <taxon>Pezizomycotina</taxon>
        <taxon>Sordariomycetes</taxon>
        <taxon>Sordariomycetidae</taxon>
        <taxon>Sordariales</taxon>
        <taxon>Lasiosphaeriaceae</taxon>
        <taxon>Lasiosphaeris</taxon>
    </lineage>
</organism>
<keyword evidence="1" id="KW-1133">Transmembrane helix</keyword>
<feature type="transmembrane region" description="Helical" evidence="1">
    <location>
        <begin position="31"/>
        <end position="50"/>
    </location>
</feature>
<keyword evidence="3" id="KW-1185">Reference proteome</keyword>
<gene>
    <name evidence="2" type="ORF">B0H67DRAFT_650048</name>
</gene>
<dbReference type="Proteomes" id="UP001172102">
    <property type="component" value="Unassembled WGS sequence"/>
</dbReference>
<evidence type="ECO:0000256" key="1">
    <source>
        <dbReference type="SAM" id="Phobius"/>
    </source>
</evidence>
<evidence type="ECO:0000313" key="2">
    <source>
        <dbReference type="EMBL" id="KAK0702661.1"/>
    </source>
</evidence>
<proteinExistence type="predicted"/>
<feature type="transmembrane region" description="Helical" evidence="1">
    <location>
        <begin position="205"/>
        <end position="228"/>
    </location>
</feature>
<feature type="transmembrane region" description="Helical" evidence="1">
    <location>
        <begin position="284"/>
        <end position="303"/>
    </location>
</feature>
<dbReference type="EMBL" id="JAUKUA010000008">
    <property type="protein sequence ID" value="KAK0702661.1"/>
    <property type="molecule type" value="Genomic_DNA"/>
</dbReference>
<evidence type="ECO:0000313" key="3">
    <source>
        <dbReference type="Proteomes" id="UP001172102"/>
    </source>
</evidence>
<accession>A0AA39ZS38</accession>
<name>A0AA39ZS38_9PEZI</name>
<protein>
    <submittedName>
        <fullName evidence="2">Uncharacterized protein</fullName>
    </submittedName>
</protein>
<sequence>MENLDQSVYIPFTWSVTPSEAGAGTYPSPSAILGSFAAINFVVAVASIFLGHRRVVERISCANALVALAIKRTSGYGSGFSVKDLTLFYTARPRIGWILNIPFSLIKRNFRHRRGAQHPLNDPRQAIDMGHYQSSSPYQGRDTPQDYPWRCFAISQFFSEICLQLTASYNMGRTVVFASRRGYYVLGNLPPGQMGQSVHMMYAAALYWLCGQVLLGVVGLAIAFAIAFPHYCSRRDISRTAHGVVILMTASMIPVSWLASWLFWAGYVKLAGDLYCPPNLVVEGLIWAIFSIVGVFVGSIGVCP</sequence>
<dbReference type="AlphaFoldDB" id="A0AA39ZS38"/>
<reference evidence="2" key="1">
    <citation type="submission" date="2023-06" db="EMBL/GenBank/DDBJ databases">
        <title>Genome-scale phylogeny and comparative genomics of the fungal order Sordariales.</title>
        <authorList>
            <consortium name="Lawrence Berkeley National Laboratory"/>
            <person name="Hensen N."/>
            <person name="Bonometti L."/>
            <person name="Westerberg I."/>
            <person name="Brannstrom I.O."/>
            <person name="Guillou S."/>
            <person name="Cros-Aarteil S."/>
            <person name="Calhoun S."/>
            <person name="Haridas S."/>
            <person name="Kuo A."/>
            <person name="Mondo S."/>
            <person name="Pangilinan J."/>
            <person name="Riley R."/>
            <person name="Labutti K."/>
            <person name="Andreopoulos B."/>
            <person name="Lipzen A."/>
            <person name="Chen C."/>
            <person name="Yanf M."/>
            <person name="Daum C."/>
            <person name="Ng V."/>
            <person name="Clum A."/>
            <person name="Steindorff A."/>
            <person name="Ohm R."/>
            <person name="Martin F."/>
            <person name="Silar P."/>
            <person name="Natvig D."/>
            <person name="Lalanne C."/>
            <person name="Gautier V."/>
            <person name="Ament-Velasquez S.L."/>
            <person name="Kruys A."/>
            <person name="Hutchinson M.I."/>
            <person name="Powell A.J."/>
            <person name="Barry K."/>
            <person name="Miller A.N."/>
            <person name="Grigoriev I.V."/>
            <person name="Debuchy R."/>
            <person name="Gladieux P."/>
            <person name="Thoren M.H."/>
            <person name="Johannesson H."/>
        </authorList>
    </citation>
    <scope>NUCLEOTIDE SEQUENCE</scope>
    <source>
        <strain evidence="2">SMH4607-1</strain>
    </source>
</reference>
<keyword evidence="1" id="KW-0812">Transmembrane</keyword>